<evidence type="ECO:0000313" key="12">
    <source>
        <dbReference type="EMBL" id="GGI04982.1"/>
    </source>
</evidence>
<gene>
    <name evidence="12" type="ORF">GCM10007368_03890</name>
</gene>
<dbReference type="EMBL" id="BMDG01000001">
    <property type="protein sequence ID" value="GGI04982.1"/>
    <property type="molecule type" value="Genomic_DNA"/>
</dbReference>
<dbReference type="PRINTS" id="PR00134">
    <property type="entry name" value="GLHYDRLASE10"/>
</dbReference>
<dbReference type="SUPFAM" id="SSF51445">
    <property type="entry name" value="(Trans)glycosidases"/>
    <property type="match status" value="1"/>
</dbReference>
<sequence length="381" mass="41111">MRRALAVLASAALIATAGAASAAAAPPSDHRPPGLAKKDTLAWAAGDVLKIGSAVAGGGHHLSQDYPDPFTGDAAYRDLLGREFTSLSAENQMKWDAIHPAPDTYDFAAPDAIAAFARANGQDVRGHTLLWHNQNPSWLTEGDHTPDELRAILRDHIQTVVGRYAGTIQQWDVANEVFDDSGNLRTQDNIWIRELGPGIIADAFRWAHEADPDALLFFNDYNVEGVNAKSDAYYALVQDLLADGVPVHGFAAQGHLSIRYGFPGDLAQNLQRFADLGLATALTEVDVRMDLPDGATPTEAQLTQQADYYQRMLEGCLAVDGCDSFTVWGLPDTYSWVPHTFPGEGAATVLWEDLTRKPAYLALQDTLAEASGRAGHPALRG</sequence>
<evidence type="ECO:0000256" key="3">
    <source>
        <dbReference type="ARBA" id="ARBA00022651"/>
    </source>
</evidence>
<dbReference type="Pfam" id="PF00331">
    <property type="entry name" value="Glyco_hydro_10"/>
    <property type="match status" value="1"/>
</dbReference>
<feature type="signal peptide" evidence="10">
    <location>
        <begin position="1"/>
        <end position="22"/>
    </location>
</feature>
<dbReference type="InterPro" id="IPR017853">
    <property type="entry name" value="GH"/>
</dbReference>
<comment type="similarity">
    <text evidence="2 9">Belongs to the glycosyl hydrolase 10 (cellulase F) family.</text>
</comment>
<evidence type="ECO:0000256" key="5">
    <source>
        <dbReference type="ARBA" id="ARBA00022801"/>
    </source>
</evidence>
<dbReference type="InterPro" id="IPR044846">
    <property type="entry name" value="GH10"/>
</dbReference>
<dbReference type="PANTHER" id="PTHR31490:SF88">
    <property type="entry name" value="BETA-XYLANASE"/>
    <property type="match status" value="1"/>
</dbReference>
<keyword evidence="13" id="KW-1185">Reference proteome</keyword>
<evidence type="ECO:0000256" key="7">
    <source>
        <dbReference type="ARBA" id="ARBA00023295"/>
    </source>
</evidence>
<protein>
    <recommendedName>
        <fullName evidence="9">Beta-xylanase</fullName>
        <ecNumber evidence="9">3.2.1.8</ecNumber>
    </recommendedName>
</protein>
<feature type="domain" description="GH10" evidence="11">
    <location>
        <begin position="63"/>
        <end position="366"/>
    </location>
</feature>
<keyword evidence="5 9" id="KW-0378">Hydrolase</keyword>
<keyword evidence="8 9" id="KW-0624">Polysaccharide degradation</keyword>
<dbReference type="RefSeq" id="WP_188521951.1">
    <property type="nucleotide sequence ID" value="NZ_BMDG01000001.1"/>
</dbReference>
<dbReference type="PROSITE" id="PS51760">
    <property type="entry name" value="GH10_2"/>
    <property type="match status" value="1"/>
</dbReference>
<proteinExistence type="inferred from homology"/>
<dbReference type="InterPro" id="IPR001000">
    <property type="entry name" value="GH10_dom"/>
</dbReference>
<dbReference type="SMART" id="SM00633">
    <property type="entry name" value="Glyco_10"/>
    <property type="match status" value="1"/>
</dbReference>
<dbReference type="Gene3D" id="3.20.20.80">
    <property type="entry name" value="Glycosidases"/>
    <property type="match status" value="1"/>
</dbReference>
<evidence type="ECO:0000256" key="1">
    <source>
        <dbReference type="ARBA" id="ARBA00000681"/>
    </source>
</evidence>
<comment type="caution">
    <text evidence="12">The sequence shown here is derived from an EMBL/GenBank/DDBJ whole genome shotgun (WGS) entry which is preliminary data.</text>
</comment>
<evidence type="ECO:0000313" key="13">
    <source>
        <dbReference type="Proteomes" id="UP000632535"/>
    </source>
</evidence>
<dbReference type="PANTHER" id="PTHR31490">
    <property type="entry name" value="GLYCOSYL HYDROLASE"/>
    <property type="match status" value="1"/>
</dbReference>
<keyword evidence="6 9" id="KW-0119">Carbohydrate metabolism</keyword>
<dbReference type="EC" id="3.2.1.8" evidence="9"/>
<evidence type="ECO:0000256" key="2">
    <source>
        <dbReference type="ARBA" id="ARBA00007495"/>
    </source>
</evidence>
<evidence type="ECO:0000256" key="9">
    <source>
        <dbReference type="RuleBase" id="RU361174"/>
    </source>
</evidence>
<evidence type="ECO:0000256" key="4">
    <source>
        <dbReference type="ARBA" id="ARBA00022729"/>
    </source>
</evidence>
<dbReference type="Proteomes" id="UP000632535">
    <property type="component" value="Unassembled WGS sequence"/>
</dbReference>
<evidence type="ECO:0000256" key="10">
    <source>
        <dbReference type="SAM" id="SignalP"/>
    </source>
</evidence>
<keyword evidence="4 10" id="KW-0732">Signal</keyword>
<feature type="chain" id="PRO_5045394196" description="Beta-xylanase" evidence="10">
    <location>
        <begin position="23"/>
        <end position="381"/>
    </location>
</feature>
<name>A0ABQ2B3D3_9MICO</name>
<evidence type="ECO:0000256" key="8">
    <source>
        <dbReference type="ARBA" id="ARBA00023326"/>
    </source>
</evidence>
<reference evidence="13" key="1">
    <citation type="journal article" date="2019" name="Int. J. Syst. Evol. Microbiol.">
        <title>The Global Catalogue of Microorganisms (GCM) 10K type strain sequencing project: providing services to taxonomists for standard genome sequencing and annotation.</title>
        <authorList>
            <consortium name="The Broad Institute Genomics Platform"/>
            <consortium name="The Broad Institute Genome Sequencing Center for Infectious Disease"/>
            <person name="Wu L."/>
            <person name="Ma J."/>
        </authorList>
    </citation>
    <scope>NUCLEOTIDE SEQUENCE [LARGE SCALE GENOMIC DNA]</scope>
    <source>
        <strain evidence="13">CCM 8653</strain>
    </source>
</reference>
<evidence type="ECO:0000259" key="11">
    <source>
        <dbReference type="PROSITE" id="PS51760"/>
    </source>
</evidence>
<accession>A0ABQ2B3D3</accession>
<keyword evidence="3" id="KW-0858">Xylan degradation</keyword>
<organism evidence="12 13">
    <name type="scientific">Isoptericola cucumis</name>
    <dbReference type="NCBI Taxonomy" id="1776856"/>
    <lineage>
        <taxon>Bacteria</taxon>
        <taxon>Bacillati</taxon>
        <taxon>Actinomycetota</taxon>
        <taxon>Actinomycetes</taxon>
        <taxon>Micrococcales</taxon>
        <taxon>Promicromonosporaceae</taxon>
        <taxon>Isoptericola</taxon>
    </lineage>
</organism>
<evidence type="ECO:0000256" key="6">
    <source>
        <dbReference type="ARBA" id="ARBA00023277"/>
    </source>
</evidence>
<keyword evidence="7 9" id="KW-0326">Glycosidase</keyword>
<comment type="catalytic activity">
    <reaction evidence="1 9">
        <text>Endohydrolysis of (1-&gt;4)-beta-D-xylosidic linkages in xylans.</text>
        <dbReference type="EC" id="3.2.1.8"/>
    </reaction>
</comment>